<organism evidence="2 3">
    <name type="scientific">Pseudocercospora musae</name>
    <dbReference type="NCBI Taxonomy" id="113226"/>
    <lineage>
        <taxon>Eukaryota</taxon>
        <taxon>Fungi</taxon>
        <taxon>Dikarya</taxon>
        <taxon>Ascomycota</taxon>
        <taxon>Pezizomycotina</taxon>
        <taxon>Dothideomycetes</taxon>
        <taxon>Dothideomycetidae</taxon>
        <taxon>Mycosphaerellales</taxon>
        <taxon>Mycosphaerellaceae</taxon>
        <taxon>Pseudocercospora</taxon>
    </lineage>
</organism>
<name>A0A139IIJ5_9PEZI</name>
<dbReference type="EMBL" id="LFZO01000080">
    <property type="protein sequence ID" value="KXT14519.1"/>
    <property type="molecule type" value="Genomic_DNA"/>
</dbReference>
<proteinExistence type="predicted"/>
<dbReference type="Proteomes" id="UP000073492">
    <property type="component" value="Unassembled WGS sequence"/>
</dbReference>
<feature type="region of interest" description="Disordered" evidence="1">
    <location>
        <begin position="180"/>
        <end position="199"/>
    </location>
</feature>
<comment type="caution">
    <text evidence="2">The sequence shown here is derived from an EMBL/GenBank/DDBJ whole genome shotgun (WGS) entry which is preliminary data.</text>
</comment>
<keyword evidence="3" id="KW-1185">Reference proteome</keyword>
<reference evidence="2 3" key="1">
    <citation type="submission" date="2015-07" db="EMBL/GenBank/DDBJ databases">
        <title>Comparative genomics of the Sigatoka disease complex on banana suggests a link between parallel evolutionary changes in Pseudocercospora fijiensis and Pseudocercospora eumusae and increased virulence on the banana host.</title>
        <authorList>
            <person name="Chang T.-C."/>
            <person name="Salvucci A."/>
            <person name="Crous P.W."/>
            <person name="Stergiopoulos I."/>
        </authorList>
    </citation>
    <scope>NUCLEOTIDE SEQUENCE [LARGE SCALE GENOMIC DNA]</scope>
    <source>
        <strain evidence="2 3">CBS 116634</strain>
    </source>
</reference>
<evidence type="ECO:0000313" key="2">
    <source>
        <dbReference type="EMBL" id="KXT14519.1"/>
    </source>
</evidence>
<protein>
    <submittedName>
        <fullName evidence="2">Uncharacterized protein</fullName>
    </submittedName>
</protein>
<gene>
    <name evidence="2" type="ORF">AC579_9563</name>
</gene>
<feature type="region of interest" description="Disordered" evidence="1">
    <location>
        <begin position="85"/>
        <end position="132"/>
    </location>
</feature>
<dbReference type="OrthoDB" id="3647664at2759"/>
<evidence type="ECO:0000313" key="3">
    <source>
        <dbReference type="Proteomes" id="UP000073492"/>
    </source>
</evidence>
<evidence type="ECO:0000256" key="1">
    <source>
        <dbReference type="SAM" id="MobiDB-lite"/>
    </source>
</evidence>
<dbReference type="AlphaFoldDB" id="A0A139IIJ5"/>
<sequence length="265" mass="29757">MDGTLDSMFAQCVLPEDHPHGRRFHLSPVDFGILKSPKIADKIKLKMGRKSSRTLRKQLSQMIDGPYSPDAHAITSTSIVDATATPLPEESDRETKNDQRQTLSPRFAKRFGTASGSDEAAQLHHPRPAIYSPSIYSRSVSRVDGEKPRAGKSAMNRLMRPNSDFFGLAYRMILPRKPSVSTVGNRHSRHNSRHLSASTDSTITRRLAESNVDGTYDSLYDPACYQDLSDIRLDATNPDVLITKTDKQAKFQDHKRQISEHKERV</sequence>
<accession>A0A139IIJ5</accession>